<dbReference type="Proteomes" id="UP001056120">
    <property type="component" value="Linkage Group LG03"/>
</dbReference>
<evidence type="ECO:0000313" key="2">
    <source>
        <dbReference type="Proteomes" id="UP001056120"/>
    </source>
</evidence>
<protein>
    <submittedName>
        <fullName evidence="1">Uncharacterized protein</fullName>
    </submittedName>
</protein>
<gene>
    <name evidence="1" type="ORF">L1987_09934</name>
</gene>
<reference evidence="2" key="1">
    <citation type="journal article" date="2022" name="Mol. Ecol. Resour.">
        <title>The genomes of chicory, endive, great burdock and yacon provide insights into Asteraceae palaeo-polyploidization history and plant inulin production.</title>
        <authorList>
            <person name="Fan W."/>
            <person name="Wang S."/>
            <person name="Wang H."/>
            <person name="Wang A."/>
            <person name="Jiang F."/>
            <person name="Liu H."/>
            <person name="Zhao H."/>
            <person name="Xu D."/>
            <person name="Zhang Y."/>
        </authorList>
    </citation>
    <scope>NUCLEOTIDE SEQUENCE [LARGE SCALE GENOMIC DNA]</scope>
    <source>
        <strain evidence="2">cv. Yunnan</strain>
    </source>
</reference>
<sequence>MKQLANSSPIENKPNGPSYTNKRFSKFWRQKHLHLCVFESYIEREMREDHHEIQTPKKDHLPVSSNRKSKLINAPSKKLHHQQQKSTKMNSNSVFTPITEGDVVLNVSEKDSIEKISSISGAVDADQSIVDIGKTNLNSDHNLVPDNTVALQVSEDLARISPISEAFVFDEDQSSIESYIASLNQHISPSYITYESVEATPLSSKSPAESTPLSSITIVEMTPPSSTSAITSGVTIQETKSIKLESLVKHLRESMFLVLHSADIDTNHKKLLDALVKMVIEEFCSLHEERGLVVGLFSKKVKLVLLRYLLGLLLVCAGFFIFSDVQSSYQGPTPT</sequence>
<evidence type="ECO:0000313" key="1">
    <source>
        <dbReference type="EMBL" id="KAI3822345.1"/>
    </source>
</evidence>
<proteinExistence type="predicted"/>
<keyword evidence="2" id="KW-1185">Reference proteome</keyword>
<accession>A0ACB9JQP3</accession>
<reference evidence="1 2" key="2">
    <citation type="journal article" date="2022" name="Mol. Ecol. Resour.">
        <title>The genomes of chicory, endive, great burdock and yacon provide insights into Asteraceae paleo-polyploidization history and plant inulin production.</title>
        <authorList>
            <person name="Fan W."/>
            <person name="Wang S."/>
            <person name="Wang H."/>
            <person name="Wang A."/>
            <person name="Jiang F."/>
            <person name="Liu H."/>
            <person name="Zhao H."/>
            <person name="Xu D."/>
            <person name="Zhang Y."/>
        </authorList>
    </citation>
    <scope>NUCLEOTIDE SEQUENCE [LARGE SCALE GENOMIC DNA]</scope>
    <source>
        <strain evidence="2">cv. Yunnan</strain>
        <tissue evidence="1">Leaves</tissue>
    </source>
</reference>
<organism evidence="1 2">
    <name type="scientific">Smallanthus sonchifolius</name>
    <dbReference type="NCBI Taxonomy" id="185202"/>
    <lineage>
        <taxon>Eukaryota</taxon>
        <taxon>Viridiplantae</taxon>
        <taxon>Streptophyta</taxon>
        <taxon>Embryophyta</taxon>
        <taxon>Tracheophyta</taxon>
        <taxon>Spermatophyta</taxon>
        <taxon>Magnoliopsida</taxon>
        <taxon>eudicotyledons</taxon>
        <taxon>Gunneridae</taxon>
        <taxon>Pentapetalae</taxon>
        <taxon>asterids</taxon>
        <taxon>campanulids</taxon>
        <taxon>Asterales</taxon>
        <taxon>Asteraceae</taxon>
        <taxon>Asteroideae</taxon>
        <taxon>Heliantheae alliance</taxon>
        <taxon>Millerieae</taxon>
        <taxon>Smallanthus</taxon>
    </lineage>
</organism>
<name>A0ACB9JQP3_9ASTR</name>
<comment type="caution">
    <text evidence="1">The sequence shown here is derived from an EMBL/GenBank/DDBJ whole genome shotgun (WGS) entry which is preliminary data.</text>
</comment>
<dbReference type="EMBL" id="CM042020">
    <property type="protein sequence ID" value="KAI3822345.1"/>
    <property type="molecule type" value="Genomic_DNA"/>
</dbReference>